<organism evidence="6 7">
    <name type="scientific">Caldimonas caldifontis</name>
    <dbReference type="NCBI Taxonomy" id="1452508"/>
    <lineage>
        <taxon>Bacteria</taxon>
        <taxon>Pseudomonadati</taxon>
        <taxon>Pseudomonadota</taxon>
        <taxon>Betaproteobacteria</taxon>
        <taxon>Burkholderiales</taxon>
        <taxon>Sphaerotilaceae</taxon>
        <taxon>Caldimonas</taxon>
    </lineage>
</organism>
<keyword evidence="2" id="KW-0805">Transcription regulation</keyword>
<protein>
    <submittedName>
        <fullName evidence="6">LysR family transcriptional regulator</fullName>
    </submittedName>
</protein>
<dbReference type="GO" id="GO:0003700">
    <property type="term" value="F:DNA-binding transcription factor activity"/>
    <property type="evidence" value="ECO:0007669"/>
    <property type="project" value="InterPro"/>
</dbReference>
<dbReference type="InterPro" id="IPR000847">
    <property type="entry name" value="LysR_HTH_N"/>
</dbReference>
<dbReference type="OrthoDB" id="5495633at2"/>
<dbReference type="PRINTS" id="PR00039">
    <property type="entry name" value="HTHLYSR"/>
</dbReference>
<evidence type="ECO:0000259" key="5">
    <source>
        <dbReference type="PROSITE" id="PS50931"/>
    </source>
</evidence>
<dbReference type="Pfam" id="PF00126">
    <property type="entry name" value="HTH_1"/>
    <property type="match status" value="1"/>
</dbReference>
<dbReference type="SUPFAM" id="SSF46785">
    <property type="entry name" value="Winged helix' DNA-binding domain"/>
    <property type="match status" value="1"/>
</dbReference>
<dbReference type="InterPro" id="IPR036388">
    <property type="entry name" value="WH-like_DNA-bd_sf"/>
</dbReference>
<dbReference type="AlphaFoldDB" id="A0A2S5SXR8"/>
<dbReference type="InterPro" id="IPR050389">
    <property type="entry name" value="LysR-type_TF"/>
</dbReference>
<sequence>MNFRTLDLNLLRVFDQVMAEQNLTRAAERLAMTQPAVSNALRRLREALGDDLVTRTAFGVKPTPKAEALWPEVRAALERLREAIEPRGFDPRTQEATFRLAMADATAATLLPALVQAIESTQALTNVRVLPLTTRDPRPWLERGEADFAIGYFPQAVAALEAEGGQATIHHQRLYDGHYVCVMRKGHALAEGELTLDRFCEAHHLLVSFSGRAHGFVDEALAALGRTRRVVLTVNQFFTAGRVVTGSDLLTVLPYEFLPATGFEEELAIQPIPLALQGVHVEVLWHQRHDRHPAHVWMRERIVEAGQARQRSRTPAPR</sequence>
<dbReference type="Gene3D" id="3.40.190.10">
    <property type="entry name" value="Periplasmic binding protein-like II"/>
    <property type="match status" value="2"/>
</dbReference>
<reference evidence="6 7" key="1">
    <citation type="submission" date="2018-02" db="EMBL/GenBank/DDBJ databases">
        <title>Reclassifiation of [Polyangium] brachysporum DSM 7029 as Guopingzhaonella breviflexa gen. nov., sp. nov., a member of the family Comamonadaceae.</title>
        <authorList>
            <person name="Tang B."/>
        </authorList>
    </citation>
    <scope>NUCLEOTIDE SEQUENCE [LARGE SCALE GENOMIC DNA]</scope>
    <source>
        <strain evidence="6 7">BCRC 80649</strain>
    </source>
</reference>
<dbReference type="Proteomes" id="UP000238605">
    <property type="component" value="Unassembled WGS sequence"/>
</dbReference>
<keyword evidence="4" id="KW-0804">Transcription</keyword>
<name>A0A2S5SXR8_9BURK</name>
<evidence type="ECO:0000256" key="1">
    <source>
        <dbReference type="ARBA" id="ARBA00009437"/>
    </source>
</evidence>
<evidence type="ECO:0000256" key="4">
    <source>
        <dbReference type="ARBA" id="ARBA00023163"/>
    </source>
</evidence>
<dbReference type="EMBL" id="PSNX01000003">
    <property type="protein sequence ID" value="PPE67526.1"/>
    <property type="molecule type" value="Genomic_DNA"/>
</dbReference>
<evidence type="ECO:0000256" key="3">
    <source>
        <dbReference type="ARBA" id="ARBA00023125"/>
    </source>
</evidence>
<dbReference type="CDD" id="cd08417">
    <property type="entry name" value="PBP2_Nitroaromatics_like"/>
    <property type="match status" value="1"/>
</dbReference>
<dbReference type="PANTHER" id="PTHR30118">
    <property type="entry name" value="HTH-TYPE TRANSCRIPTIONAL REGULATOR LEUO-RELATED"/>
    <property type="match status" value="1"/>
</dbReference>
<gene>
    <name evidence="6" type="ORF">C1704_05070</name>
</gene>
<accession>A0A2S5SXR8</accession>
<feature type="domain" description="HTH lysR-type" evidence="5">
    <location>
        <begin position="6"/>
        <end position="63"/>
    </location>
</feature>
<evidence type="ECO:0000313" key="7">
    <source>
        <dbReference type="Proteomes" id="UP000238605"/>
    </source>
</evidence>
<comment type="similarity">
    <text evidence="1">Belongs to the LysR transcriptional regulatory family.</text>
</comment>
<keyword evidence="7" id="KW-1185">Reference proteome</keyword>
<proteinExistence type="inferred from homology"/>
<dbReference type="PROSITE" id="PS50931">
    <property type="entry name" value="HTH_LYSR"/>
    <property type="match status" value="1"/>
</dbReference>
<keyword evidence="3" id="KW-0238">DNA-binding</keyword>
<comment type="caution">
    <text evidence="6">The sequence shown here is derived from an EMBL/GenBank/DDBJ whole genome shotgun (WGS) entry which is preliminary data.</text>
</comment>
<dbReference type="Pfam" id="PF03466">
    <property type="entry name" value="LysR_substrate"/>
    <property type="match status" value="1"/>
</dbReference>
<evidence type="ECO:0000313" key="6">
    <source>
        <dbReference type="EMBL" id="PPE67526.1"/>
    </source>
</evidence>
<dbReference type="SUPFAM" id="SSF53850">
    <property type="entry name" value="Periplasmic binding protein-like II"/>
    <property type="match status" value="1"/>
</dbReference>
<dbReference type="InterPro" id="IPR037402">
    <property type="entry name" value="YidZ_PBP2"/>
</dbReference>
<evidence type="ECO:0000256" key="2">
    <source>
        <dbReference type="ARBA" id="ARBA00023015"/>
    </source>
</evidence>
<dbReference type="InterPro" id="IPR036390">
    <property type="entry name" value="WH_DNA-bd_sf"/>
</dbReference>
<dbReference type="InterPro" id="IPR005119">
    <property type="entry name" value="LysR_subst-bd"/>
</dbReference>
<dbReference type="PANTHER" id="PTHR30118:SF15">
    <property type="entry name" value="TRANSCRIPTIONAL REGULATORY PROTEIN"/>
    <property type="match status" value="1"/>
</dbReference>
<dbReference type="RefSeq" id="WP_104301595.1">
    <property type="nucleotide sequence ID" value="NZ_PSNX01000003.1"/>
</dbReference>
<dbReference type="GO" id="GO:0003677">
    <property type="term" value="F:DNA binding"/>
    <property type="evidence" value="ECO:0007669"/>
    <property type="project" value="UniProtKB-KW"/>
</dbReference>
<dbReference type="Gene3D" id="1.10.10.10">
    <property type="entry name" value="Winged helix-like DNA-binding domain superfamily/Winged helix DNA-binding domain"/>
    <property type="match status" value="1"/>
</dbReference>